<accession>A0ABQ6BBB9</accession>
<dbReference type="PANTHER" id="PTHR36455:SF1">
    <property type="entry name" value="BLR8292 PROTEIN"/>
    <property type="match status" value="1"/>
</dbReference>
<dbReference type="EMBL" id="BSOW01000052">
    <property type="protein sequence ID" value="GLR91674.1"/>
    <property type="molecule type" value="Genomic_DNA"/>
</dbReference>
<name>A0ABQ6BBB9_9BRAD</name>
<organism evidence="1 2">
    <name type="scientific">Bradyrhizobium iriomotense</name>
    <dbReference type="NCBI Taxonomy" id="441950"/>
    <lineage>
        <taxon>Bacteria</taxon>
        <taxon>Pseudomonadati</taxon>
        <taxon>Pseudomonadota</taxon>
        <taxon>Alphaproteobacteria</taxon>
        <taxon>Hyphomicrobiales</taxon>
        <taxon>Nitrobacteraceae</taxon>
        <taxon>Bradyrhizobium</taxon>
    </lineage>
</organism>
<dbReference type="Proteomes" id="UP001156905">
    <property type="component" value="Unassembled WGS sequence"/>
</dbReference>
<dbReference type="Pfam" id="PF05717">
    <property type="entry name" value="TnpB_IS66"/>
    <property type="match status" value="1"/>
</dbReference>
<keyword evidence="2" id="KW-1185">Reference proteome</keyword>
<evidence type="ECO:0008006" key="3">
    <source>
        <dbReference type="Google" id="ProtNLM"/>
    </source>
</evidence>
<reference evidence="2" key="1">
    <citation type="journal article" date="2019" name="Int. J. Syst. Evol. Microbiol.">
        <title>The Global Catalogue of Microorganisms (GCM) 10K type strain sequencing project: providing services to taxonomists for standard genome sequencing and annotation.</title>
        <authorList>
            <consortium name="The Broad Institute Genomics Platform"/>
            <consortium name="The Broad Institute Genome Sequencing Center for Infectious Disease"/>
            <person name="Wu L."/>
            <person name="Ma J."/>
        </authorList>
    </citation>
    <scope>NUCLEOTIDE SEQUENCE [LARGE SCALE GENOMIC DNA]</scope>
    <source>
        <strain evidence="2">NBRC 102520</strain>
    </source>
</reference>
<evidence type="ECO:0000313" key="2">
    <source>
        <dbReference type="Proteomes" id="UP001156905"/>
    </source>
</evidence>
<evidence type="ECO:0000313" key="1">
    <source>
        <dbReference type="EMBL" id="GLR91674.1"/>
    </source>
</evidence>
<proteinExistence type="predicted"/>
<dbReference type="InterPro" id="IPR008878">
    <property type="entry name" value="Transposase_IS66_Orf2"/>
</dbReference>
<gene>
    <name evidence="1" type="ORF">GCM10007857_83920</name>
</gene>
<comment type="caution">
    <text evidence="1">The sequence shown here is derived from an EMBL/GenBank/DDBJ whole genome shotgun (WGS) entry which is preliminary data.</text>
</comment>
<sequence length="226" mass="24586">MVMSDSKDTATPERLRGSPRRSYRTWWLEAKERIEGNVLARANASVIARSHGLDPSHLFAWRRKALASDSSRRFLQREAKRLAQFDAVTGDMVEILIGDVVVPVGSSDVEPERLAAVIRAVRRLIPAGAQIYVASAPVDFRKRATGLMALVRDGEPDPFSGALSVFSSKRADRIKAVWWDGNWVCVLAEDCADPGAAKPGAVARADRRAGLDEGASVAVKRPEPAG</sequence>
<protein>
    <recommendedName>
        <fullName evidence="3">Transposase</fullName>
    </recommendedName>
</protein>
<dbReference type="PANTHER" id="PTHR36455">
    <property type="match status" value="1"/>
</dbReference>